<accession>A0ABS9Z8Y9</accession>
<evidence type="ECO:0000313" key="4">
    <source>
        <dbReference type="Proteomes" id="UP001139104"/>
    </source>
</evidence>
<proteinExistence type="predicted"/>
<dbReference type="EMBL" id="JAIVFP010000001">
    <property type="protein sequence ID" value="MCI4684056.1"/>
    <property type="molecule type" value="Genomic_DNA"/>
</dbReference>
<sequence length="1061" mass="109905">MRDLLTYIGIALILVLSAAFAAPYFIDFNAFRSGIAAELSQAVGARTRFEGPIALHFLPTPRFSAEDIDISGDFGHVHAKSAVFALALPGLLQGRLQFIRAALDDADVVLDADKARPPALAGALQFDDLALRRADVTILRGGAPAIEVKGLDLSARVPGPQGPFDGRGAFDWRGRRLAFSFSSDVLAKEVVPLKASLTWPGDTARLDLDGRVDFSRSPAFEGEVKASGKAAPGPWTAQASALLWLDGALARNFSARLGDGPLADQLSGSLRYETRSRKLVLALETPRLSQSWTAFFAAPLSQATSGGAPFDLRLGADAITWRGVPWSQARLIWRTDAPANLQATGPGESRIEISATPEAGGWRGKARLKAGDFGAFAAALRESAPGMGAVLAPAGLHAVDASAAFVATPDEWALSNGDFLLGRNRFSGDVRLRLAKAGTPPLLTARLSAPALDLDAAPDFAAEGFAGLDLDLSLQARTLTSSRAGALSGAGGRIDVHFLRQGEAMRLERLDMRNIGGADLTASAAWSRNFSDLRGEARLKAGDLGPLAQALARVWPSAATKALAARAKILSPADLSGKATDGGFSVKGTLGATRIAANFPPTTGGGRAVAIDLNAPEAGALLNQLGAPVVWTQKLGPARLSAHAQPNPARQGARSLAASADLAGLHGEFRGALADSTLEGEARLSGDAGKVLALYGQSGSAPLRFSARVAWRDGVLNAQNLDGDWAGAKVAGDLSADSTGLKGALHCGRFSGPALVALVLGPPEPAKAGALWSSLSFAPVLLDPPPAKLSVTTDDLEPFGGKAHFDFMLRRGALSVARAEAAVLDGAVRGGFDLRRDGRQISLSGEADAENLALRDRAFSARLDGRLKFAGGGGASAAALAASLAGDGAVRLRDLVVQQAAPGAPDEALKASEANDATFDAKAVAKSLDAAFARAALRRPQANFAARLADGQLALTPSDDGGKGIEAGFDLRDANLSLAFSASAQTPAGWSAPAPVGAVAWSGPWRAPSRRVDAAAFVDAVATRALEREQARIATQKKEDMERLRTLSLQPAPALTPAPPP</sequence>
<feature type="domain" description="AsmA" evidence="2">
    <location>
        <begin position="8"/>
        <end position="114"/>
    </location>
</feature>
<comment type="caution">
    <text evidence="3">The sequence shown here is derived from an EMBL/GenBank/DDBJ whole genome shotgun (WGS) entry which is preliminary data.</text>
</comment>
<evidence type="ECO:0000256" key="1">
    <source>
        <dbReference type="SAM" id="MobiDB-lite"/>
    </source>
</evidence>
<keyword evidence="4" id="KW-1185">Reference proteome</keyword>
<name>A0ABS9Z8Y9_9HYPH</name>
<dbReference type="Pfam" id="PF05170">
    <property type="entry name" value="AsmA"/>
    <property type="match status" value="1"/>
</dbReference>
<dbReference type="RefSeq" id="WP_243067969.1">
    <property type="nucleotide sequence ID" value="NZ_JAIVFK010000021.1"/>
</dbReference>
<feature type="compositionally biased region" description="Basic and acidic residues" evidence="1">
    <location>
        <begin position="1033"/>
        <end position="1045"/>
    </location>
</feature>
<organism evidence="3 4">
    <name type="scientific">Candidatus Rhodoblastus alkanivorans</name>
    <dbReference type="NCBI Taxonomy" id="2954117"/>
    <lineage>
        <taxon>Bacteria</taxon>
        <taxon>Pseudomonadati</taxon>
        <taxon>Pseudomonadota</taxon>
        <taxon>Alphaproteobacteria</taxon>
        <taxon>Hyphomicrobiales</taxon>
        <taxon>Rhodoblastaceae</taxon>
        <taxon>Rhodoblastus</taxon>
    </lineage>
</organism>
<feature type="region of interest" description="Disordered" evidence="1">
    <location>
        <begin position="1033"/>
        <end position="1061"/>
    </location>
</feature>
<dbReference type="Proteomes" id="UP001139104">
    <property type="component" value="Unassembled WGS sequence"/>
</dbReference>
<dbReference type="PANTHER" id="PTHR30441">
    <property type="entry name" value="DUF748 DOMAIN-CONTAINING PROTEIN"/>
    <property type="match status" value="1"/>
</dbReference>
<evidence type="ECO:0000259" key="2">
    <source>
        <dbReference type="Pfam" id="PF05170"/>
    </source>
</evidence>
<dbReference type="InterPro" id="IPR052894">
    <property type="entry name" value="AsmA-related"/>
</dbReference>
<reference evidence="3" key="1">
    <citation type="journal article" date="2022" name="ISME J.">
        <title>Identification of active gaseous-alkane degraders at natural gas seeps.</title>
        <authorList>
            <person name="Farhan Ul Haque M."/>
            <person name="Hernandez M."/>
            <person name="Crombie A.T."/>
            <person name="Murrell J.C."/>
        </authorList>
    </citation>
    <scope>NUCLEOTIDE SEQUENCE</scope>
    <source>
        <strain evidence="3">PC2</strain>
    </source>
</reference>
<gene>
    <name evidence="3" type="ORF">K2U94_15030</name>
</gene>
<protein>
    <submittedName>
        <fullName evidence="3">AsmA family protein</fullName>
    </submittedName>
</protein>
<dbReference type="InterPro" id="IPR007844">
    <property type="entry name" value="AsmA"/>
</dbReference>
<dbReference type="PANTHER" id="PTHR30441:SF4">
    <property type="entry name" value="PROTEIN ASMA"/>
    <property type="match status" value="1"/>
</dbReference>
<evidence type="ECO:0000313" key="3">
    <source>
        <dbReference type="EMBL" id="MCI4684056.1"/>
    </source>
</evidence>